<evidence type="ECO:0000256" key="9">
    <source>
        <dbReference type="SAM" id="Phobius"/>
    </source>
</evidence>
<dbReference type="PROSITE" id="PS50109">
    <property type="entry name" value="HIS_KIN"/>
    <property type="match status" value="1"/>
</dbReference>
<proteinExistence type="predicted"/>
<dbReference type="GO" id="GO:0000155">
    <property type="term" value="F:phosphorelay sensor kinase activity"/>
    <property type="evidence" value="ECO:0007669"/>
    <property type="project" value="InterPro"/>
</dbReference>
<dbReference type="InterPro" id="IPR036890">
    <property type="entry name" value="HATPase_C_sf"/>
</dbReference>
<feature type="domain" description="PAC" evidence="12">
    <location>
        <begin position="294"/>
        <end position="346"/>
    </location>
</feature>
<dbReference type="SMART" id="SM00086">
    <property type="entry name" value="PAC"/>
    <property type="match status" value="1"/>
</dbReference>
<dbReference type="InterPro" id="IPR005467">
    <property type="entry name" value="His_kinase_dom"/>
</dbReference>
<evidence type="ECO:0000313" key="14">
    <source>
        <dbReference type="Proteomes" id="UP000214880"/>
    </source>
</evidence>
<evidence type="ECO:0000259" key="11">
    <source>
        <dbReference type="PROSITE" id="PS50112"/>
    </source>
</evidence>
<feature type="transmembrane region" description="Helical" evidence="9">
    <location>
        <begin position="104"/>
        <end position="123"/>
    </location>
</feature>
<dbReference type="InterPro" id="IPR000014">
    <property type="entry name" value="PAS"/>
</dbReference>
<dbReference type="InterPro" id="IPR000700">
    <property type="entry name" value="PAS-assoc_C"/>
</dbReference>
<evidence type="ECO:0000259" key="12">
    <source>
        <dbReference type="PROSITE" id="PS50113"/>
    </source>
</evidence>
<evidence type="ECO:0000256" key="6">
    <source>
        <dbReference type="ARBA" id="ARBA00022777"/>
    </source>
</evidence>
<accession>A0A1G9YF25</accession>
<dbReference type="InterPro" id="IPR003661">
    <property type="entry name" value="HisK_dim/P_dom"/>
</dbReference>
<keyword evidence="6 13" id="KW-0418">Kinase</keyword>
<feature type="transmembrane region" description="Helical" evidence="9">
    <location>
        <begin position="42"/>
        <end position="59"/>
    </location>
</feature>
<evidence type="ECO:0000256" key="3">
    <source>
        <dbReference type="ARBA" id="ARBA00022553"/>
    </source>
</evidence>
<evidence type="ECO:0000313" key="13">
    <source>
        <dbReference type="EMBL" id="SDN07063.1"/>
    </source>
</evidence>
<organism evidence="13 14">
    <name type="scientific">Dendrosporobacter quercicolus</name>
    <dbReference type="NCBI Taxonomy" id="146817"/>
    <lineage>
        <taxon>Bacteria</taxon>
        <taxon>Bacillati</taxon>
        <taxon>Bacillota</taxon>
        <taxon>Negativicutes</taxon>
        <taxon>Selenomonadales</taxon>
        <taxon>Sporomusaceae</taxon>
        <taxon>Dendrosporobacter</taxon>
    </lineage>
</organism>
<dbReference type="CDD" id="cd00082">
    <property type="entry name" value="HisKA"/>
    <property type="match status" value="1"/>
</dbReference>
<dbReference type="Gene3D" id="1.10.287.130">
    <property type="match status" value="1"/>
</dbReference>
<keyword evidence="5" id="KW-0547">Nucleotide-binding</keyword>
<dbReference type="SUPFAM" id="SSF55874">
    <property type="entry name" value="ATPase domain of HSP90 chaperone/DNA topoisomerase II/histidine kinase"/>
    <property type="match status" value="1"/>
</dbReference>
<feature type="domain" description="Histidine kinase" evidence="10">
    <location>
        <begin position="357"/>
        <end position="561"/>
    </location>
</feature>
<dbReference type="InterPro" id="IPR035965">
    <property type="entry name" value="PAS-like_dom_sf"/>
</dbReference>
<dbReference type="GO" id="GO:0005524">
    <property type="term" value="F:ATP binding"/>
    <property type="evidence" value="ECO:0007669"/>
    <property type="project" value="UniProtKB-KW"/>
</dbReference>
<dbReference type="STRING" id="146817.SAMN04488502_11166"/>
<keyword evidence="9" id="KW-0472">Membrane</keyword>
<dbReference type="PROSITE" id="PS50113">
    <property type="entry name" value="PAC"/>
    <property type="match status" value="1"/>
</dbReference>
<dbReference type="Pfam" id="PF00512">
    <property type="entry name" value="HisKA"/>
    <property type="match status" value="1"/>
</dbReference>
<feature type="transmembrane region" description="Helical" evidence="9">
    <location>
        <begin position="129"/>
        <end position="148"/>
    </location>
</feature>
<dbReference type="Gene3D" id="3.30.565.10">
    <property type="entry name" value="Histidine kinase-like ATPase, C-terminal domain"/>
    <property type="match status" value="1"/>
</dbReference>
<reference evidence="13 14" key="1">
    <citation type="submission" date="2016-10" db="EMBL/GenBank/DDBJ databases">
        <authorList>
            <person name="de Groot N.N."/>
        </authorList>
    </citation>
    <scope>NUCLEOTIDE SEQUENCE [LARGE SCALE GENOMIC DNA]</scope>
    <source>
        <strain evidence="13 14">DSM 1736</strain>
    </source>
</reference>
<dbReference type="InterPro" id="IPR004358">
    <property type="entry name" value="Sig_transdc_His_kin-like_C"/>
</dbReference>
<keyword evidence="7" id="KW-0067">ATP-binding</keyword>
<feature type="transmembrane region" description="Helical" evidence="9">
    <location>
        <begin position="71"/>
        <end position="92"/>
    </location>
</feature>
<evidence type="ECO:0000256" key="2">
    <source>
        <dbReference type="ARBA" id="ARBA00012438"/>
    </source>
</evidence>
<keyword evidence="14" id="KW-1185">Reference proteome</keyword>
<feature type="transmembrane region" description="Helical" evidence="9">
    <location>
        <begin position="187"/>
        <end position="208"/>
    </location>
</feature>
<dbReference type="RefSeq" id="WP_422699820.1">
    <property type="nucleotide sequence ID" value="NZ_FNHB01000011.1"/>
</dbReference>
<keyword evidence="9" id="KW-1133">Transmembrane helix</keyword>
<dbReference type="Gene3D" id="3.30.450.20">
    <property type="entry name" value="PAS domain"/>
    <property type="match status" value="1"/>
</dbReference>
<keyword evidence="9" id="KW-0812">Transmembrane</keyword>
<dbReference type="EMBL" id="FNHB01000011">
    <property type="protein sequence ID" value="SDN07063.1"/>
    <property type="molecule type" value="Genomic_DNA"/>
</dbReference>
<evidence type="ECO:0000256" key="5">
    <source>
        <dbReference type="ARBA" id="ARBA00022741"/>
    </source>
</evidence>
<dbReference type="SUPFAM" id="SSF55785">
    <property type="entry name" value="PYP-like sensor domain (PAS domain)"/>
    <property type="match status" value="1"/>
</dbReference>
<dbReference type="PANTHER" id="PTHR43065:SF46">
    <property type="entry name" value="C4-DICARBOXYLATE TRANSPORT SENSOR PROTEIN DCTB"/>
    <property type="match status" value="1"/>
</dbReference>
<dbReference type="SMART" id="SM00388">
    <property type="entry name" value="HisKA"/>
    <property type="match status" value="1"/>
</dbReference>
<keyword evidence="4" id="KW-0808">Transferase</keyword>
<dbReference type="SMART" id="SM00387">
    <property type="entry name" value="HATPase_c"/>
    <property type="match status" value="1"/>
</dbReference>
<evidence type="ECO:0000256" key="1">
    <source>
        <dbReference type="ARBA" id="ARBA00000085"/>
    </source>
</evidence>
<dbReference type="PANTHER" id="PTHR43065">
    <property type="entry name" value="SENSOR HISTIDINE KINASE"/>
    <property type="match status" value="1"/>
</dbReference>
<sequence length="565" mass="64071">MDLQELLVIMDYIYLSVMGSLVGTIAIVLVSLYLYIMYRKRYMGFWVLGWLVFILRYAALDSGVFVWKSSALGLTIYQLLTYISVLTIVYSTYGFISKPFNRHWLYGAAITLLASTVLNFQAIPFIYKILLPIYTCCFAGIWVGLTFIRHRKLQNSGRLITGYAYLFLSLINFSTPFIMHGSWLLPWGYALGGILRLIIAIGTLMLYFEKTRTELMKKEAQYRQLLENAIDIIYCYQLFPEKKLDYVSPSVLTVTGYAPAEFYADSSLSCKLVHPDDYSVFRNFINQIPTSIELPLTIRLIKKDKTTLWIEQKCAPIYAENGQLLALEGVIRDVTYRKKLEQMTFDRMNMVGSMAAVVAHEIRNPMTTVRGYLQLLGGKKTYQTDREKIILMIEELDRANNIIHEYLSLSHQKRVSLKKCSLNHIIDALSPLVRADGNSSKVQVTLELNKIPELLLDENEIRQLLLNLVRNGIEAMPSGGNLIIRTTSVENKIILAISDQGSGIPSHILDHLGTPFCTTKDTGTGLGLPICYQIAQRHNAAIKIDTSKQGTTFFVYFTQPGPQSA</sequence>
<dbReference type="InterPro" id="IPR003594">
    <property type="entry name" value="HATPase_dom"/>
</dbReference>
<feature type="transmembrane region" description="Helical" evidence="9">
    <location>
        <begin position="12"/>
        <end position="35"/>
    </location>
</feature>
<feature type="domain" description="PAS" evidence="11">
    <location>
        <begin position="218"/>
        <end position="288"/>
    </location>
</feature>
<dbReference type="SUPFAM" id="SSF47384">
    <property type="entry name" value="Homodimeric domain of signal transducing histidine kinase"/>
    <property type="match status" value="1"/>
</dbReference>
<dbReference type="Pfam" id="PF02518">
    <property type="entry name" value="HATPase_c"/>
    <property type="match status" value="1"/>
</dbReference>
<evidence type="ECO:0000256" key="8">
    <source>
        <dbReference type="ARBA" id="ARBA00023012"/>
    </source>
</evidence>
<dbReference type="PRINTS" id="PR00344">
    <property type="entry name" value="BCTRLSENSOR"/>
</dbReference>
<dbReference type="AlphaFoldDB" id="A0A1G9YF25"/>
<dbReference type="Proteomes" id="UP000214880">
    <property type="component" value="Unassembled WGS sequence"/>
</dbReference>
<dbReference type="EC" id="2.7.13.3" evidence="2"/>
<evidence type="ECO:0000256" key="4">
    <source>
        <dbReference type="ARBA" id="ARBA00022679"/>
    </source>
</evidence>
<dbReference type="Pfam" id="PF08447">
    <property type="entry name" value="PAS_3"/>
    <property type="match status" value="1"/>
</dbReference>
<feature type="transmembrane region" description="Helical" evidence="9">
    <location>
        <begin position="160"/>
        <end position="181"/>
    </location>
</feature>
<protein>
    <recommendedName>
        <fullName evidence="2">histidine kinase</fullName>
        <ecNumber evidence="2">2.7.13.3</ecNumber>
    </recommendedName>
</protein>
<keyword evidence="3" id="KW-0597">Phosphoprotein</keyword>
<dbReference type="NCBIfam" id="TIGR00229">
    <property type="entry name" value="sensory_box"/>
    <property type="match status" value="1"/>
</dbReference>
<evidence type="ECO:0000256" key="7">
    <source>
        <dbReference type="ARBA" id="ARBA00022840"/>
    </source>
</evidence>
<evidence type="ECO:0000259" key="10">
    <source>
        <dbReference type="PROSITE" id="PS50109"/>
    </source>
</evidence>
<dbReference type="PROSITE" id="PS50112">
    <property type="entry name" value="PAS"/>
    <property type="match status" value="1"/>
</dbReference>
<dbReference type="InterPro" id="IPR001610">
    <property type="entry name" value="PAC"/>
</dbReference>
<comment type="catalytic activity">
    <reaction evidence="1">
        <text>ATP + protein L-histidine = ADP + protein N-phospho-L-histidine.</text>
        <dbReference type="EC" id="2.7.13.3"/>
    </reaction>
</comment>
<dbReference type="CDD" id="cd00130">
    <property type="entry name" value="PAS"/>
    <property type="match status" value="1"/>
</dbReference>
<keyword evidence="8" id="KW-0902">Two-component regulatory system</keyword>
<dbReference type="InterPro" id="IPR013655">
    <property type="entry name" value="PAS_fold_3"/>
</dbReference>
<dbReference type="InterPro" id="IPR036097">
    <property type="entry name" value="HisK_dim/P_sf"/>
</dbReference>
<gene>
    <name evidence="13" type="ORF">SAMN04488502_11166</name>
</gene>
<name>A0A1G9YF25_9FIRM</name>